<accession>A0A4Q9P918</accession>
<gene>
    <name evidence="1" type="ORF">BD311DRAFT_805931</name>
</gene>
<dbReference type="GO" id="GO:0031956">
    <property type="term" value="F:medium-chain fatty acid-CoA ligase activity"/>
    <property type="evidence" value="ECO:0007669"/>
    <property type="project" value="TreeGrafter"/>
</dbReference>
<dbReference type="Pfam" id="PF00550">
    <property type="entry name" value="PP-binding"/>
    <property type="match status" value="1"/>
</dbReference>
<dbReference type="Gene3D" id="3.40.50.12780">
    <property type="entry name" value="N-terminal domain of ligase-like"/>
    <property type="match status" value="1"/>
</dbReference>
<evidence type="ECO:0000313" key="1">
    <source>
        <dbReference type="EMBL" id="TBU29893.1"/>
    </source>
</evidence>
<dbReference type="Pfam" id="PF00501">
    <property type="entry name" value="AMP-binding"/>
    <property type="match status" value="1"/>
</dbReference>
<dbReference type="GO" id="GO:0031177">
    <property type="term" value="F:phosphopantetheine binding"/>
    <property type="evidence" value="ECO:0007669"/>
    <property type="project" value="InterPro"/>
</dbReference>
<dbReference type="PANTHER" id="PTHR43201:SF10">
    <property type="entry name" value="CARRIER DOMAIN-CONTAINING PROTEIN"/>
    <property type="match status" value="1"/>
</dbReference>
<dbReference type="EMBL" id="ML143410">
    <property type="protein sequence ID" value="TBU29893.1"/>
    <property type="molecule type" value="Genomic_DNA"/>
</dbReference>
<dbReference type="InterPro" id="IPR011004">
    <property type="entry name" value="Trimer_LpxA-like_sf"/>
</dbReference>
<dbReference type="OrthoDB" id="3633556at2759"/>
<dbReference type="SUPFAM" id="SSF56801">
    <property type="entry name" value="Acetyl-CoA synthetase-like"/>
    <property type="match status" value="1"/>
</dbReference>
<name>A0A4Q9P918_9APHY</name>
<dbReference type="InterPro" id="IPR020806">
    <property type="entry name" value="PKS_PP-bd"/>
</dbReference>
<dbReference type="Gene3D" id="3.30.300.30">
    <property type="match status" value="1"/>
</dbReference>
<organism evidence="1">
    <name type="scientific">Dichomitus squalens</name>
    <dbReference type="NCBI Taxonomy" id="114155"/>
    <lineage>
        <taxon>Eukaryota</taxon>
        <taxon>Fungi</taxon>
        <taxon>Dikarya</taxon>
        <taxon>Basidiomycota</taxon>
        <taxon>Agaricomycotina</taxon>
        <taxon>Agaricomycetes</taxon>
        <taxon>Polyporales</taxon>
        <taxon>Polyporaceae</taxon>
        <taxon>Dichomitus</taxon>
    </lineage>
</organism>
<dbReference type="InterPro" id="IPR045851">
    <property type="entry name" value="AMP-bd_C_sf"/>
</dbReference>
<dbReference type="SMART" id="SM00823">
    <property type="entry name" value="PKS_PP"/>
    <property type="match status" value="1"/>
</dbReference>
<dbReference type="InterPro" id="IPR036736">
    <property type="entry name" value="ACP-like_sf"/>
</dbReference>
<dbReference type="PROSITE" id="PS50075">
    <property type="entry name" value="CARRIER"/>
    <property type="match status" value="1"/>
</dbReference>
<dbReference type="InterPro" id="IPR000873">
    <property type="entry name" value="AMP-dep_synth/lig_dom"/>
</dbReference>
<dbReference type="SUPFAM" id="SSF51161">
    <property type="entry name" value="Trimeric LpxA-like enzymes"/>
    <property type="match status" value="3"/>
</dbReference>
<dbReference type="SUPFAM" id="SSF47336">
    <property type="entry name" value="ACP-like"/>
    <property type="match status" value="1"/>
</dbReference>
<dbReference type="InterPro" id="IPR009081">
    <property type="entry name" value="PP-bd_ACP"/>
</dbReference>
<dbReference type="Gene3D" id="1.10.1200.10">
    <property type="entry name" value="ACP-like"/>
    <property type="match status" value="1"/>
</dbReference>
<reference evidence="1" key="1">
    <citation type="submission" date="2019-01" db="EMBL/GenBank/DDBJ databases">
        <title>Draft genome sequences of three monokaryotic isolates of the white-rot basidiomycete fungus Dichomitus squalens.</title>
        <authorList>
            <consortium name="DOE Joint Genome Institute"/>
            <person name="Lopez S.C."/>
            <person name="Andreopoulos B."/>
            <person name="Pangilinan J."/>
            <person name="Lipzen A."/>
            <person name="Riley R."/>
            <person name="Ahrendt S."/>
            <person name="Ng V."/>
            <person name="Barry K."/>
            <person name="Daum C."/>
            <person name="Grigoriev I.V."/>
            <person name="Hilden K.S."/>
            <person name="Makela M.R."/>
            <person name="de Vries R.P."/>
        </authorList>
    </citation>
    <scope>NUCLEOTIDE SEQUENCE [LARGE SCALE GENOMIC DNA]</scope>
    <source>
        <strain evidence="1">OM18370.1</strain>
    </source>
</reference>
<sequence>MSVPLSFLGNLSDPAQGMSLGDQLAQEVTDSERITTLLDCLASTEAPVLWSTDSTRLPLSHAALRRFVCGFALPTSGFHGLLGPNDRVMVVLPTSPENAVALLAVSAYHTCAPVNSSCTAAEIAEDAARLRVKAVFTTTEATDRLELRKLREELKCEVIFMHAREDGPAGLFDMTIMKDGDDLDDLDVRQRRGSVVSQRRASVVSQRRASVVSHKRASVDVHQKRLSVYKPRPNGLSDFSLILHTSGTSGKKKVVPYTLRSLIVGTCAVIRSWNLRDDDVNMNMMPLFHVGGIIRNLWAPVFSGGSAIMCPGFDSTAFWPIAMACGATWYYAAPTMHHAILGSMPETVVPSRDVRIRMVANAAGGLLPTLAQQVKDTFGSIVLPSYGMTECMPIASPPTTYQLDRPGCSGIACGPHMSIRDPFNLEREMPRGSTGAVCVRGIPTFEGYETEPGAPLDTSAFSSEGWFDGGDVGYMDQDGYLFVTGRSKEIINKGGEVISPFEIEEAITSLASGRVKATIAFSIPHDVLQETIGVVIVPQPGAPRIGLGELIDLLQVQLHPSKWPFAIVYMPDLPKNAAGKPLRIKLAERLGIEEMSDETPAVVRHFETQTVPDKNAPLSTPIPCSLVSFDVSTVEDAIASFQGVREVAVRLQKDGTPEALVAINPASGLDSVSIVDALLKIVPGYSVPNPLYVFSELLARKQDKTVDWGVMEAEMARRNARGLSSQALVIRKIVAELLDKDPASISGDSDFFLLGGNSLLLGRLAHMIRKETGVTVRVPSIFTHSTISGIASLIEDENANQTRPDIEKIAINSSDDDDDAESVMDKPGHSTLDLPSLESQKPVSDSTRSQTHVLSLCVQATSLLFYPLKVAFTWTGIVMILSLSTVYIDGSYWERIGSLLAAIIGARLLSRIVLPIVGIAVKWIIIGRYKPGTYRFWSNYHLRWWITNQALRIFGRGIFSGHPYLEVLYLRLLGARVSWNVVIDSNATLGEYDLLTFHDGCRIDNALVRGFCIERDGFFRLEPIVIGRGAVVNTYTQIAPGATVPDGAVYGPHASSYDAPSPPSHAQYGRSAVPSPHWAPRIFFAYPVIIIVKIVSYAPWFAALYLLVSQPGPKGDLNSAERVIVWFSLPRRVAWHAFARIIRVILPPILQLVIGIIVKRIMGLNSEGRAADASQWVLTRRFINQHLLNQYAMKRAFDIIGSHYETTSIIWRCMGAKIGKRVYWPGSGVYCPDPELLEVGDDVVFGSRSEAFTTDAHGSGKIIVKSGAMIADRVVLLPGVSVGKRAIMGSGALAKRDMTYADGSVWMGSEGGEAVCFKSGSKEATDDESPTITPFGRAFYKREATYFVFPYPLLVSINTLIAIIGAGYWSIAAVVGTQVLNQLRIHLSRLDLFRSGPQQTFVIFGLIACWFILTLVLQAIVVILWVVVMKWIVIGRRAPGSYDWDKSSYCQRWQLHLVLAKPLYRGYGNGAVLGAISGSAYIVWFYRAMGAKIGKNVSVFAGGRTGLMTEPDLVDLGDNVALDNCSVVAHINSRGNFALNALKIGPGCALRSGSRLLSGASMEPCSMLLEHTLLTSGEIAEADGVYAGWPAQYMDEKEYLRSKARSMVLSMFHTDPSYRALQRTQDNLEDERRRLDKKLEHHQRELQLTRRRIELKLLHTSTMRNSKLM</sequence>
<dbReference type="GO" id="GO:0006631">
    <property type="term" value="P:fatty acid metabolic process"/>
    <property type="evidence" value="ECO:0007669"/>
    <property type="project" value="TreeGrafter"/>
</dbReference>
<proteinExistence type="predicted"/>
<dbReference type="PANTHER" id="PTHR43201">
    <property type="entry name" value="ACYL-COA SYNTHETASE"/>
    <property type="match status" value="1"/>
</dbReference>
<dbReference type="InterPro" id="IPR042099">
    <property type="entry name" value="ANL_N_sf"/>
</dbReference>
<dbReference type="Proteomes" id="UP000292957">
    <property type="component" value="Unassembled WGS sequence"/>
</dbReference>
<dbReference type="Gene3D" id="2.160.10.10">
    <property type="entry name" value="Hexapeptide repeat proteins"/>
    <property type="match status" value="2"/>
</dbReference>
<protein>
    <submittedName>
        <fullName evidence="1">Acetyl-CoA synthetase-like protein</fullName>
    </submittedName>
</protein>